<dbReference type="RefSeq" id="WP_187573882.1">
    <property type="nucleotide sequence ID" value="NZ_CP060731.1"/>
</dbReference>
<accession>A0A7G9TEH8</accession>
<feature type="signal peptide" evidence="2">
    <location>
        <begin position="1"/>
        <end position="29"/>
    </location>
</feature>
<dbReference type="EMBL" id="CP060731">
    <property type="protein sequence ID" value="QNN78503.1"/>
    <property type="molecule type" value="Genomic_DNA"/>
</dbReference>
<gene>
    <name evidence="3" type="ORF">IAE60_03435</name>
</gene>
<reference evidence="3 4" key="1">
    <citation type="submission" date="2020-08" db="EMBL/GenBank/DDBJ databases">
        <title>Streptomycin Non-resistant strain, P. mexicana.</title>
        <authorList>
            <person name="Ganesh-Kumar S."/>
            <person name="Zhe T."/>
            <person name="Yu Z."/>
            <person name="Min Y."/>
        </authorList>
    </citation>
    <scope>NUCLEOTIDE SEQUENCE [LARGE SCALE GENOMIC DNA]</scope>
    <source>
        <strain evidence="3 4">GTZY2</strain>
    </source>
</reference>
<dbReference type="Pfam" id="PF14559">
    <property type="entry name" value="TPR_19"/>
    <property type="match status" value="1"/>
</dbReference>
<dbReference type="PROSITE" id="PS50005">
    <property type="entry name" value="TPR"/>
    <property type="match status" value="1"/>
</dbReference>
<keyword evidence="2" id="KW-0732">Signal</keyword>
<feature type="repeat" description="TPR" evidence="1">
    <location>
        <begin position="324"/>
        <end position="357"/>
    </location>
</feature>
<dbReference type="Proteomes" id="UP000515838">
    <property type="component" value="Chromosome"/>
</dbReference>
<keyword evidence="1" id="KW-0802">TPR repeat</keyword>
<evidence type="ECO:0000313" key="3">
    <source>
        <dbReference type="EMBL" id="QNN78503.1"/>
    </source>
</evidence>
<evidence type="ECO:0000256" key="2">
    <source>
        <dbReference type="SAM" id="SignalP"/>
    </source>
</evidence>
<sequence length="401" mass="44069">MKLRNSKTTLLSLALVAAFCGGAVLDANAARRGEQKKEEVLYPDATRQEPEAKGSPKVQTKLNKLIEAYNKALEQEDEAKATAGYTTARTLADEIIANGSANAYDKALAAQIASQAALNTDDEAAAEGYLKQAVDANALGNNQHFQLMLQLAQLQLQKDDYTNGFATLDKYLAESKSKRPADFAFKGQYLYQADRFAECIPPLKQAIETSTNPEDKVDNWTQILMVCYQEAGQLAEAVKVAEQLAAKSPNDKRAQMNLASIYLNSEQEAKAAAVLEKLRAAGLMTEEKDYRQLYLTYANMDGKEKDVIAVVNEGLQKGIVKPDYQTYLALAQAYYYSEQIPQAIEAWQKAAPLSKDGETYLNLARVLWQEGRVPEAKVAARAALDKGLKKPDDAKKIIALP</sequence>
<dbReference type="InterPro" id="IPR019734">
    <property type="entry name" value="TPR_rpt"/>
</dbReference>
<dbReference type="Gene3D" id="1.25.40.10">
    <property type="entry name" value="Tetratricopeptide repeat domain"/>
    <property type="match status" value="2"/>
</dbReference>
<dbReference type="SUPFAM" id="SSF48452">
    <property type="entry name" value="TPR-like"/>
    <property type="match status" value="1"/>
</dbReference>
<feature type="chain" id="PRO_5028819652" evidence="2">
    <location>
        <begin position="30"/>
        <end position="401"/>
    </location>
</feature>
<dbReference type="AlphaFoldDB" id="A0A7G9TEH8"/>
<evidence type="ECO:0000313" key="4">
    <source>
        <dbReference type="Proteomes" id="UP000515838"/>
    </source>
</evidence>
<organism evidence="3 4">
    <name type="scientific">Pseudoxanthomonas mexicana</name>
    <dbReference type="NCBI Taxonomy" id="128785"/>
    <lineage>
        <taxon>Bacteria</taxon>
        <taxon>Pseudomonadati</taxon>
        <taxon>Pseudomonadota</taxon>
        <taxon>Gammaproteobacteria</taxon>
        <taxon>Lysobacterales</taxon>
        <taxon>Lysobacteraceae</taxon>
        <taxon>Pseudoxanthomonas</taxon>
    </lineage>
</organism>
<proteinExistence type="predicted"/>
<evidence type="ECO:0000256" key="1">
    <source>
        <dbReference type="PROSITE-ProRule" id="PRU00339"/>
    </source>
</evidence>
<dbReference type="Pfam" id="PF13432">
    <property type="entry name" value="TPR_16"/>
    <property type="match status" value="1"/>
</dbReference>
<protein>
    <submittedName>
        <fullName evidence="3">Tetratricopeptide repeat protein</fullName>
    </submittedName>
</protein>
<dbReference type="InterPro" id="IPR011990">
    <property type="entry name" value="TPR-like_helical_dom_sf"/>
</dbReference>
<dbReference type="GeneID" id="81470003"/>
<name>A0A7G9TEH8_PSEMX</name>